<name>A0ABW3WEE8_9RHOO</name>
<evidence type="ECO:0000256" key="1">
    <source>
        <dbReference type="ARBA" id="ARBA00022908"/>
    </source>
</evidence>
<dbReference type="PROSITE" id="PS51898">
    <property type="entry name" value="TYR_RECOMBINASE"/>
    <property type="match status" value="1"/>
</dbReference>
<dbReference type="PANTHER" id="PTHR30349:SF88">
    <property type="entry name" value="BLL1584 PROTEIN"/>
    <property type="match status" value="1"/>
</dbReference>
<evidence type="ECO:0000256" key="2">
    <source>
        <dbReference type="ARBA" id="ARBA00023125"/>
    </source>
</evidence>
<proteinExistence type="predicted"/>
<evidence type="ECO:0000259" key="4">
    <source>
        <dbReference type="PROSITE" id="PS51898"/>
    </source>
</evidence>
<dbReference type="InterPro" id="IPR050090">
    <property type="entry name" value="Tyrosine_recombinase_XerCD"/>
</dbReference>
<keyword evidence="1" id="KW-0229">DNA integration</keyword>
<dbReference type="PANTHER" id="PTHR30349">
    <property type="entry name" value="PHAGE INTEGRASE-RELATED"/>
    <property type="match status" value="1"/>
</dbReference>
<sequence length="376" mass="42017">MTNDITTVGGRKRLDPRREPYWHRINTGNFLGFRKLDDGTGTWIARHRDDAGKQNYRALGDFQRFDEAEKKAREWFAQCEGGSPEVVTVAEACRRYVKDRLKEKGKATATDAEGRFRRTVYEAPIGKLELHSLRAAHLTDWRNGLVDIDEEDDDPDAERKAKDSANRTLASLKAALNLAYRMGLVSSTAQWDRVESFQRVGRRRERFLNLAERNKLIKAASPALELLLRAVVETAARPGELASATVGDLDPAGLLSVNGKTGRRIIPLSPKALALLKSCADGRPMDAQLLTRPDGNPWTRFDWRDEMGKARKIAGLPDDVVLYNLRHVAISEMLIGGIDVLSVARVAGTSVAMIQRHYGHLIKDEIVAKLAQVKML</sequence>
<evidence type="ECO:0000256" key="3">
    <source>
        <dbReference type="ARBA" id="ARBA00023172"/>
    </source>
</evidence>
<protein>
    <submittedName>
        <fullName evidence="5">Tyrosine-type recombinase/integrase</fullName>
    </submittedName>
</protein>
<reference evidence="6" key="1">
    <citation type="journal article" date="2019" name="Int. J. Syst. Evol. Microbiol.">
        <title>The Global Catalogue of Microorganisms (GCM) 10K type strain sequencing project: providing services to taxonomists for standard genome sequencing and annotation.</title>
        <authorList>
            <consortium name="The Broad Institute Genomics Platform"/>
            <consortium name="The Broad Institute Genome Sequencing Center for Infectious Disease"/>
            <person name="Wu L."/>
            <person name="Ma J."/>
        </authorList>
    </citation>
    <scope>NUCLEOTIDE SEQUENCE [LARGE SCALE GENOMIC DNA]</scope>
    <source>
        <strain evidence="6">CCUG 48884</strain>
    </source>
</reference>
<keyword evidence="2" id="KW-0238">DNA-binding</keyword>
<dbReference type="InterPro" id="IPR010998">
    <property type="entry name" value="Integrase_recombinase_N"/>
</dbReference>
<dbReference type="Proteomes" id="UP001597158">
    <property type="component" value="Unassembled WGS sequence"/>
</dbReference>
<evidence type="ECO:0000313" key="5">
    <source>
        <dbReference type="EMBL" id="MFD1263328.1"/>
    </source>
</evidence>
<comment type="caution">
    <text evidence="5">The sequence shown here is derived from an EMBL/GenBank/DDBJ whole genome shotgun (WGS) entry which is preliminary data.</text>
</comment>
<dbReference type="RefSeq" id="WP_277833288.1">
    <property type="nucleotide sequence ID" value="NZ_JARQZE010000007.1"/>
</dbReference>
<gene>
    <name evidence="5" type="ORF">ACFQ4M_07000</name>
</gene>
<dbReference type="InterPro" id="IPR011010">
    <property type="entry name" value="DNA_brk_join_enz"/>
</dbReference>
<feature type="domain" description="Tyr recombinase" evidence="4">
    <location>
        <begin position="203"/>
        <end position="371"/>
    </location>
</feature>
<dbReference type="EMBL" id="JBHTMC010000013">
    <property type="protein sequence ID" value="MFD1263328.1"/>
    <property type="molecule type" value="Genomic_DNA"/>
</dbReference>
<keyword evidence="3" id="KW-0233">DNA recombination</keyword>
<organism evidence="5 6">
    <name type="scientific">Thauera mechernichensis</name>
    <dbReference type="NCBI Taxonomy" id="82788"/>
    <lineage>
        <taxon>Bacteria</taxon>
        <taxon>Pseudomonadati</taxon>
        <taxon>Pseudomonadota</taxon>
        <taxon>Betaproteobacteria</taxon>
        <taxon>Rhodocyclales</taxon>
        <taxon>Zoogloeaceae</taxon>
        <taxon>Thauera</taxon>
    </lineage>
</organism>
<evidence type="ECO:0000313" key="6">
    <source>
        <dbReference type="Proteomes" id="UP001597158"/>
    </source>
</evidence>
<dbReference type="Pfam" id="PF00589">
    <property type="entry name" value="Phage_integrase"/>
    <property type="match status" value="1"/>
</dbReference>
<keyword evidence="6" id="KW-1185">Reference proteome</keyword>
<dbReference type="InterPro" id="IPR013762">
    <property type="entry name" value="Integrase-like_cat_sf"/>
</dbReference>
<dbReference type="SUPFAM" id="SSF56349">
    <property type="entry name" value="DNA breaking-rejoining enzymes"/>
    <property type="match status" value="1"/>
</dbReference>
<dbReference type="Gene3D" id="1.10.443.10">
    <property type="entry name" value="Intergrase catalytic core"/>
    <property type="match status" value="1"/>
</dbReference>
<dbReference type="InterPro" id="IPR002104">
    <property type="entry name" value="Integrase_catalytic"/>
</dbReference>
<dbReference type="Gene3D" id="1.10.150.130">
    <property type="match status" value="1"/>
</dbReference>
<accession>A0ABW3WEE8</accession>